<keyword evidence="11" id="KW-1185">Reference proteome</keyword>
<dbReference type="PROSITE" id="PS51038">
    <property type="entry name" value="BAH"/>
    <property type="match status" value="1"/>
</dbReference>
<dbReference type="EC" id="2.1.1.37" evidence="2"/>
<evidence type="ECO:0000313" key="10">
    <source>
        <dbReference type="EMBL" id="EMF12908.1"/>
    </source>
</evidence>
<dbReference type="EMBL" id="KB456264">
    <property type="protein sequence ID" value="EMF12908.1"/>
    <property type="molecule type" value="Genomic_DNA"/>
</dbReference>
<accession>M3CGK4</accession>
<dbReference type="GO" id="GO:0003886">
    <property type="term" value="F:DNA (cytosine-5-)-methyltransferase activity"/>
    <property type="evidence" value="ECO:0007669"/>
    <property type="project" value="UniProtKB-EC"/>
</dbReference>
<dbReference type="GO" id="GO:0005634">
    <property type="term" value="C:nucleus"/>
    <property type="evidence" value="ECO:0007669"/>
    <property type="project" value="UniProtKB-SubCell"/>
</dbReference>
<gene>
    <name evidence="10" type="ORF">SEPMUDRAFT_163924</name>
</gene>
<evidence type="ECO:0000256" key="1">
    <source>
        <dbReference type="ARBA" id="ARBA00004123"/>
    </source>
</evidence>
<name>M3CGK4_SPHMS</name>
<dbReference type="Pfam" id="PF25423">
    <property type="entry name" value="DUF7893"/>
    <property type="match status" value="1"/>
</dbReference>
<dbReference type="HOGENOM" id="CLU_003836_1_0_1"/>
<proteinExistence type="inferred from homology"/>
<evidence type="ECO:0000256" key="6">
    <source>
        <dbReference type="ARBA" id="ARBA00023125"/>
    </source>
</evidence>
<dbReference type="GO" id="GO:0003677">
    <property type="term" value="F:DNA binding"/>
    <property type="evidence" value="ECO:0007669"/>
    <property type="project" value="UniProtKB-KW"/>
</dbReference>
<dbReference type="Gene3D" id="2.30.30.490">
    <property type="match status" value="2"/>
</dbReference>
<organism evidence="10 11">
    <name type="scientific">Sphaerulina musiva (strain SO2202)</name>
    <name type="common">Poplar stem canker fungus</name>
    <name type="synonym">Septoria musiva</name>
    <dbReference type="NCBI Taxonomy" id="692275"/>
    <lineage>
        <taxon>Eukaryota</taxon>
        <taxon>Fungi</taxon>
        <taxon>Dikarya</taxon>
        <taxon>Ascomycota</taxon>
        <taxon>Pezizomycotina</taxon>
        <taxon>Dothideomycetes</taxon>
        <taxon>Dothideomycetidae</taxon>
        <taxon>Mycosphaerellales</taxon>
        <taxon>Mycosphaerellaceae</taxon>
        <taxon>Sphaerulina</taxon>
    </lineage>
</organism>
<dbReference type="GO" id="GO:0044027">
    <property type="term" value="P:negative regulation of gene expression via chromosomal CpG island methylation"/>
    <property type="evidence" value="ECO:0007669"/>
    <property type="project" value="TreeGrafter"/>
</dbReference>
<keyword evidence="3 8" id="KW-0489">Methyltransferase</keyword>
<dbReference type="InterPro" id="IPR001025">
    <property type="entry name" value="BAH_dom"/>
</dbReference>
<dbReference type="InterPro" id="IPR057215">
    <property type="entry name" value="DUF7893"/>
</dbReference>
<dbReference type="GeneID" id="27905228"/>
<keyword evidence="5 8" id="KW-0949">S-adenosyl-L-methionine</keyword>
<dbReference type="AlphaFoldDB" id="M3CGK4"/>
<dbReference type="PROSITE" id="PS51679">
    <property type="entry name" value="SAM_MT_C5"/>
    <property type="match status" value="1"/>
</dbReference>
<dbReference type="RefSeq" id="XP_016761029.1">
    <property type="nucleotide sequence ID" value="XM_016908091.1"/>
</dbReference>
<dbReference type="GO" id="GO:0032259">
    <property type="term" value="P:methylation"/>
    <property type="evidence" value="ECO:0007669"/>
    <property type="project" value="UniProtKB-KW"/>
</dbReference>
<dbReference type="eggNOG" id="ENOG502QPKK">
    <property type="taxonomic scope" value="Eukaryota"/>
</dbReference>
<evidence type="ECO:0000256" key="3">
    <source>
        <dbReference type="ARBA" id="ARBA00022603"/>
    </source>
</evidence>
<evidence type="ECO:0000256" key="2">
    <source>
        <dbReference type="ARBA" id="ARBA00011975"/>
    </source>
</evidence>
<dbReference type="PANTHER" id="PTHR10629">
    <property type="entry name" value="CYTOSINE-SPECIFIC METHYLTRANSFERASE"/>
    <property type="match status" value="1"/>
</dbReference>
<reference evidence="10 11" key="1">
    <citation type="journal article" date="2012" name="PLoS Pathog.">
        <title>Diverse lifestyles and strategies of plant pathogenesis encoded in the genomes of eighteen Dothideomycetes fungi.</title>
        <authorList>
            <person name="Ohm R.A."/>
            <person name="Feau N."/>
            <person name="Henrissat B."/>
            <person name="Schoch C.L."/>
            <person name="Horwitz B.A."/>
            <person name="Barry K.W."/>
            <person name="Condon B.J."/>
            <person name="Copeland A.C."/>
            <person name="Dhillon B."/>
            <person name="Glaser F."/>
            <person name="Hesse C.N."/>
            <person name="Kosti I."/>
            <person name="LaButti K."/>
            <person name="Lindquist E.A."/>
            <person name="Lucas S."/>
            <person name="Salamov A.A."/>
            <person name="Bradshaw R.E."/>
            <person name="Ciuffetti L."/>
            <person name="Hamelin R.C."/>
            <person name="Kema G.H.J."/>
            <person name="Lawrence C."/>
            <person name="Scott J.A."/>
            <person name="Spatafora J.W."/>
            <person name="Turgeon B.G."/>
            <person name="de Wit P.J.G.M."/>
            <person name="Zhong S."/>
            <person name="Goodwin S.B."/>
            <person name="Grigoriev I.V."/>
        </authorList>
    </citation>
    <scope>NUCLEOTIDE SEQUENCE [LARGE SCALE GENOMIC DNA]</scope>
    <source>
        <strain evidence="10 11">SO2202</strain>
    </source>
</reference>
<keyword evidence="7" id="KW-0539">Nucleus</keyword>
<dbReference type="PANTHER" id="PTHR10629:SF54">
    <property type="entry name" value="DNA METHYLTRANSFERASE DIM-2"/>
    <property type="match status" value="1"/>
</dbReference>
<sequence length="1034" mass="117350">MVDLGGPAFPQHMYQGYKISAELRKEYSAMWTLQTAFYKKYPVVDQRPQYTYFMLNDFSIYRPSSSKYHADELVTLEKLTLRGKGEFFLAGILSFEDERFFVKDVPFDILTLEYGVSHPWRDRVCIQSRIARYQNVYYKLGRPAQAYDRFYAPFLLIAQFADYFIEYLCEHKHVTIAKFRHDFWNWLQPRYGEDPSFQAWHRNVKLLDFRTQVATQVEFLWKECWSIDDQSARAGEPTSLCEHPIWSEIHPDMLEAIPKQPVDYLSKTVVTPYAYTCFQNMYFADQLGVNYIQEDALRDRVSALKSNLGLTPLYNKVLMSEAPDVVAQPLQEVSDVCIGDVVVVPADKTGSWKQSTTDLWYAYVQRIWKASNGSRRLDVIWLYQPEDTTIGNAPYLFRNELFLSDNCGCGEAEALYLDDIADVIGIAEVSWFATDPAAEGGLFVRRTFRTVPELNQYDFVTLQSHHFRCCHQEGYIDYSDVKYKIGDSVLIRKKQDSTGRNCRPAIIVGFPGEDRVSLNKLYYAREVSRSDARPNELVLTAENIERDTDSIVRPCHIRLFDRVQIERGLVPTPYNRDGTGDFFYVARDSQSILPAGLLLNEGWNPQQHDSRPKLTGLGLFCGGGTFDRGLEEGGAVQFRYAVDIAEEALHSYRANTADPEQTSYYLGSVNEYLASALAGESSDIVAEPGSIHVISAGSPCQGFSNLQQYKDSDRSKRNASMVASVISYVDLYAPRYLILENVIAMTTSIKEHGGQNVFSQMIAALVGLGYQVQQFLMDAYYYGSSQARSRVFILASAPICEVLEQQDYTHARPTELERMLHLGKCSNGKPFGSRQEEAYFPFAQVSAEESVGDLPVVFDGQPLLCPQFPDHRTATEETVINRDRIAAVPKRPFGMSLKRAALAGLVRGEPLDFSNGHNQIRCGPNSNSYRRIFPNRPFPTIITMISVTDGIAGQVVHWNEDRVLTIMETRRAQGLPDDEVLVGLPAERLKIVGNGVDRKVALVLGLSLRKSWQKSPLLDDLKVSEEERDGRQRG</sequence>
<dbReference type="InterPro" id="IPR050390">
    <property type="entry name" value="C5-Methyltransferase"/>
</dbReference>
<dbReference type="OrthoDB" id="5376140at2759"/>
<evidence type="ECO:0000256" key="4">
    <source>
        <dbReference type="ARBA" id="ARBA00022679"/>
    </source>
</evidence>
<evidence type="ECO:0000256" key="8">
    <source>
        <dbReference type="PROSITE-ProRule" id="PRU01016"/>
    </source>
</evidence>
<keyword evidence="4 8" id="KW-0808">Transferase</keyword>
<dbReference type="InterPro" id="IPR043151">
    <property type="entry name" value="BAH_sf"/>
</dbReference>
<evidence type="ECO:0000256" key="5">
    <source>
        <dbReference type="ARBA" id="ARBA00022691"/>
    </source>
</evidence>
<feature type="active site" evidence="8">
    <location>
        <position position="700"/>
    </location>
</feature>
<dbReference type="InterPro" id="IPR029063">
    <property type="entry name" value="SAM-dependent_MTases_sf"/>
</dbReference>
<dbReference type="Proteomes" id="UP000016931">
    <property type="component" value="Unassembled WGS sequence"/>
</dbReference>
<dbReference type="Gene3D" id="3.90.120.10">
    <property type="entry name" value="DNA Methylase, subunit A, domain 2"/>
    <property type="match status" value="1"/>
</dbReference>
<dbReference type="SUPFAM" id="SSF53335">
    <property type="entry name" value="S-adenosyl-L-methionine-dependent methyltransferases"/>
    <property type="match status" value="1"/>
</dbReference>
<dbReference type="InterPro" id="IPR001525">
    <property type="entry name" value="C5_MeTfrase"/>
</dbReference>
<evidence type="ECO:0000313" key="11">
    <source>
        <dbReference type="Proteomes" id="UP000016931"/>
    </source>
</evidence>
<dbReference type="Gene3D" id="3.40.50.150">
    <property type="entry name" value="Vaccinia Virus protein VP39"/>
    <property type="match status" value="1"/>
</dbReference>
<evidence type="ECO:0000259" key="9">
    <source>
        <dbReference type="PROSITE" id="PS51038"/>
    </source>
</evidence>
<evidence type="ECO:0000256" key="7">
    <source>
        <dbReference type="ARBA" id="ARBA00023242"/>
    </source>
</evidence>
<dbReference type="Pfam" id="PF00145">
    <property type="entry name" value="DNA_methylase"/>
    <property type="match status" value="1"/>
</dbReference>
<feature type="domain" description="BAH" evidence="9">
    <location>
        <begin position="334"/>
        <end position="460"/>
    </location>
</feature>
<dbReference type="OMA" id="TFDVIWY"/>
<comment type="subcellular location">
    <subcellularLocation>
        <location evidence="1">Nucleus</location>
    </subcellularLocation>
</comment>
<comment type="similarity">
    <text evidence="8">Belongs to the class I-like SAM-binding methyltransferase superfamily. C5-methyltransferase family.</text>
</comment>
<dbReference type="STRING" id="692275.M3CGK4"/>
<protein>
    <recommendedName>
        <fullName evidence="2">DNA (cytosine-5-)-methyltransferase</fullName>
        <ecNumber evidence="2">2.1.1.37</ecNumber>
    </recommendedName>
</protein>
<dbReference type="GO" id="GO:0003682">
    <property type="term" value="F:chromatin binding"/>
    <property type="evidence" value="ECO:0007669"/>
    <property type="project" value="InterPro"/>
</dbReference>
<dbReference type="PRINTS" id="PR00105">
    <property type="entry name" value="C5METTRFRASE"/>
</dbReference>
<keyword evidence="6" id="KW-0238">DNA-binding</keyword>